<proteinExistence type="predicted"/>
<evidence type="ECO:0000313" key="1">
    <source>
        <dbReference type="EMBL" id="MFC6788272.1"/>
    </source>
</evidence>
<dbReference type="EMBL" id="JBHSWN010000001">
    <property type="protein sequence ID" value="MFC6788272.1"/>
    <property type="molecule type" value="Genomic_DNA"/>
</dbReference>
<keyword evidence="2" id="KW-1185">Reference proteome</keyword>
<evidence type="ECO:0000313" key="2">
    <source>
        <dbReference type="Proteomes" id="UP001596292"/>
    </source>
</evidence>
<organism evidence="1 2">
    <name type="scientific">Methylobacterium komagatae</name>
    <dbReference type="NCBI Taxonomy" id="374425"/>
    <lineage>
        <taxon>Bacteria</taxon>
        <taxon>Pseudomonadati</taxon>
        <taxon>Pseudomonadota</taxon>
        <taxon>Alphaproteobacteria</taxon>
        <taxon>Hyphomicrobiales</taxon>
        <taxon>Methylobacteriaceae</taxon>
        <taxon>Methylobacterium</taxon>
    </lineage>
</organism>
<comment type="caution">
    <text evidence="1">The sequence shown here is derived from an EMBL/GenBank/DDBJ whole genome shotgun (WGS) entry which is preliminary data.</text>
</comment>
<protein>
    <submittedName>
        <fullName evidence="1">Uncharacterized protein</fullName>
    </submittedName>
</protein>
<accession>A0ABW2BD00</accession>
<gene>
    <name evidence="1" type="ORF">ACFQE0_00665</name>
</gene>
<name>A0ABW2BD00_9HYPH</name>
<reference evidence="2" key="1">
    <citation type="journal article" date="2019" name="Int. J. Syst. Evol. Microbiol.">
        <title>The Global Catalogue of Microorganisms (GCM) 10K type strain sequencing project: providing services to taxonomists for standard genome sequencing and annotation.</title>
        <authorList>
            <consortium name="The Broad Institute Genomics Platform"/>
            <consortium name="The Broad Institute Genome Sequencing Center for Infectious Disease"/>
            <person name="Wu L."/>
            <person name="Ma J."/>
        </authorList>
    </citation>
    <scope>NUCLEOTIDE SEQUENCE [LARGE SCALE GENOMIC DNA]</scope>
    <source>
        <strain evidence="2">CCUG 48316</strain>
    </source>
</reference>
<dbReference type="Proteomes" id="UP001596292">
    <property type="component" value="Unassembled WGS sequence"/>
</dbReference>
<sequence length="65" mass="7353">MEVVKVSLGRLTLFDYSVQKAEIKVCNVVRLQPFQVIVELIHSSITLATRQIPELFHSAQVIGKM</sequence>